<dbReference type="RefSeq" id="WP_173966594.1">
    <property type="nucleotide sequence ID" value="NZ_CADCST010000086.1"/>
</dbReference>
<evidence type="ECO:0000313" key="1">
    <source>
        <dbReference type="EMBL" id="CAA9199282.1"/>
    </source>
</evidence>
<reference evidence="1 2" key="1">
    <citation type="submission" date="2020-02" db="EMBL/GenBank/DDBJ databases">
        <authorList>
            <person name="Criscuolo A."/>
        </authorList>
    </citation>
    <scope>NUCLEOTIDE SEQUENCE [LARGE SCALE GENOMIC DNA]</scope>
    <source>
        <strain evidence="1">CECT7796</strain>
    </source>
</reference>
<gene>
    <name evidence="1" type="ORF">FLACOL7796_02649</name>
</gene>
<dbReference type="Proteomes" id="UP000474567">
    <property type="component" value="Unassembled WGS sequence"/>
</dbReference>
<protein>
    <recommendedName>
        <fullName evidence="3">Bacteriocin-type signal sequence</fullName>
    </recommendedName>
</protein>
<keyword evidence="2" id="KW-1185">Reference proteome</keyword>
<proteinExistence type="predicted"/>
<name>A0ABN7EKE5_9FLAO</name>
<accession>A0ABN7EKE5</accession>
<evidence type="ECO:0000313" key="2">
    <source>
        <dbReference type="Proteomes" id="UP000474567"/>
    </source>
</evidence>
<comment type="caution">
    <text evidence="1">The sequence shown here is derived from an EMBL/GenBank/DDBJ whole genome shotgun (WGS) entry which is preliminary data.</text>
</comment>
<sequence>MINKETKDARLEKNIKLKNLKTLSKSQLEAVVGGPITSRGTTTSVGE</sequence>
<dbReference type="EMBL" id="CADCST010000086">
    <property type="protein sequence ID" value="CAA9199282.1"/>
    <property type="molecule type" value="Genomic_DNA"/>
</dbReference>
<organism evidence="1 2">
    <name type="scientific">Flavobacterium collinsii</name>
    <dbReference type="NCBI Taxonomy" id="1114861"/>
    <lineage>
        <taxon>Bacteria</taxon>
        <taxon>Pseudomonadati</taxon>
        <taxon>Bacteroidota</taxon>
        <taxon>Flavobacteriia</taxon>
        <taxon>Flavobacteriales</taxon>
        <taxon>Flavobacteriaceae</taxon>
        <taxon>Flavobacterium</taxon>
    </lineage>
</organism>
<evidence type="ECO:0008006" key="3">
    <source>
        <dbReference type="Google" id="ProtNLM"/>
    </source>
</evidence>